<evidence type="ECO:0000313" key="5">
    <source>
        <dbReference type="Proteomes" id="UP000515292"/>
    </source>
</evidence>
<proteinExistence type="inferred from homology"/>
<dbReference type="SUPFAM" id="SSF47598">
    <property type="entry name" value="Ribbon-helix-helix"/>
    <property type="match status" value="1"/>
</dbReference>
<evidence type="ECO:0000256" key="3">
    <source>
        <dbReference type="SAM" id="Coils"/>
    </source>
</evidence>
<dbReference type="Pfam" id="PF03693">
    <property type="entry name" value="ParD_antitoxin"/>
    <property type="match status" value="1"/>
</dbReference>
<organism evidence="4 5">
    <name type="scientific">Sandaracinobacteroides saxicola</name>
    <dbReference type="NCBI Taxonomy" id="2759707"/>
    <lineage>
        <taxon>Bacteria</taxon>
        <taxon>Pseudomonadati</taxon>
        <taxon>Pseudomonadota</taxon>
        <taxon>Alphaproteobacteria</taxon>
        <taxon>Sphingomonadales</taxon>
        <taxon>Sphingosinicellaceae</taxon>
        <taxon>Sandaracinobacteroides</taxon>
    </lineage>
</organism>
<name>A0A7G5IMY0_9SPHN</name>
<keyword evidence="2" id="KW-1277">Toxin-antitoxin system</keyword>
<sequence length="75" mass="8257">MKLGPYFDRLIEGQIASGRYGSVDDVIREALTRLQDHETRVEALGEALREGEESGLHGPLDANAFLQECRAARSA</sequence>
<evidence type="ECO:0000256" key="2">
    <source>
        <dbReference type="ARBA" id="ARBA00022649"/>
    </source>
</evidence>
<dbReference type="InterPro" id="IPR022789">
    <property type="entry name" value="ParD"/>
</dbReference>
<feature type="coiled-coil region" evidence="3">
    <location>
        <begin position="27"/>
        <end position="54"/>
    </location>
</feature>
<keyword evidence="3" id="KW-0175">Coiled coil</keyword>
<dbReference type="InterPro" id="IPR010985">
    <property type="entry name" value="Ribbon_hlx_hlx"/>
</dbReference>
<dbReference type="Proteomes" id="UP000515292">
    <property type="component" value="Chromosome"/>
</dbReference>
<accession>A0A7G5IMY0</accession>
<dbReference type="NCBIfam" id="TIGR02606">
    <property type="entry name" value="antidote_CC2985"/>
    <property type="match status" value="1"/>
</dbReference>
<dbReference type="GO" id="GO:0006355">
    <property type="term" value="P:regulation of DNA-templated transcription"/>
    <property type="evidence" value="ECO:0007669"/>
    <property type="project" value="InterPro"/>
</dbReference>
<protein>
    <submittedName>
        <fullName evidence="4">Type II toxin-antitoxin system ParD family antitoxin</fullName>
    </submittedName>
</protein>
<dbReference type="PANTHER" id="PTHR36582">
    <property type="entry name" value="ANTITOXIN PARD"/>
    <property type="match status" value="1"/>
</dbReference>
<dbReference type="Gene3D" id="6.10.10.120">
    <property type="entry name" value="Antitoxin ParD1-like"/>
    <property type="match status" value="1"/>
</dbReference>
<dbReference type="EMBL" id="CP059851">
    <property type="protein sequence ID" value="QMW24722.1"/>
    <property type="molecule type" value="Genomic_DNA"/>
</dbReference>
<reference evidence="4 5" key="1">
    <citation type="submission" date="2020-07" db="EMBL/GenBank/DDBJ databases">
        <title>Complete genome sequence for Sandaracinobacter sp. M6.</title>
        <authorList>
            <person name="Tang Y."/>
            <person name="Liu Q."/>
            <person name="Guo Z."/>
            <person name="Lei P."/>
            <person name="Huang B."/>
        </authorList>
    </citation>
    <scope>NUCLEOTIDE SEQUENCE [LARGE SCALE GENOMIC DNA]</scope>
    <source>
        <strain evidence="4 5">M6</strain>
    </source>
</reference>
<keyword evidence="5" id="KW-1185">Reference proteome</keyword>
<dbReference type="InterPro" id="IPR038296">
    <property type="entry name" value="ParD_sf"/>
</dbReference>
<evidence type="ECO:0000256" key="1">
    <source>
        <dbReference type="ARBA" id="ARBA00008580"/>
    </source>
</evidence>
<dbReference type="AlphaFoldDB" id="A0A7G5IMY0"/>
<dbReference type="KEGG" id="sand:H3309_14985"/>
<gene>
    <name evidence="4" type="ORF">H3309_14985</name>
</gene>
<evidence type="ECO:0000313" key="4">
    <source>
        <dbReference type="EMBL" id="QMW24722.1"/>
    </source>
</evidence>
<comment type="similarity">
    <text evidence="1">Belongs to the ParD antitoxin family.</text>
</comment>
<dbReference type="PANTHER" id="PTHR36582:SF2">
    <property type="entry name" value="ANTITOXIN PARD"/>
    <property type="match status" value="1"/>
</dbReference>